<dbReference type="STRING" id="477641.MODMU_0326"/>
<keyword evidence="8" id="KW-0812">Transmembrane</keyword>
<dbReference type="PRINTS" id="PR00833">
    <property type="entry name" value="POAALLERGEN"/>
</dbReference>
<dbReference type="SMART" id="SM00060">
    <property type="entry name" value="FN3"/>
    <property type="match status" value="1"/>
</dbReference>
<feature type="transmembrane region" description="Helical" evidence="8">
    <location>
        <begin position="626"/>
        <end position="647"/>
    </location>
</feature>
<dbReference type="SUPFAM" id="SSF49265">
    <property type="entry name" value="Fibronectin type III"/>
    <property type="match status" value="1"/>
</dbReference>
<sequence>MSIKSPARRWSGLLAVGTIAASTAVMSMAGVAQAAPTTTTDANCGPVTSDPAADARAAADKAAAAAALAKDAADKAGAAAVVAQDAAKSAADASVAAAATAASAVTAAAAAQSAVDAAQVAYDAAKATYDAASAEVALAEQNLATATEDAAAAKTASDNAAEAAAEAEQKNIQSHIAEADAGQAYMDASSEAAIARDNAQSAAEYLQTINDDPSSTDQDKADAQAAVESADAAVTAAANAEASAFQAAALASTLASADYQAWQAALTSASELATAATAAQSAAETAKTAADEAAADAVAPKAAADEAKANLDEAKAAKATADELVTSTAATATAKATAATAAATAADTAKAAADKAAADATASQAAADAAKAAADAYDSPLYTGGSSSSAISVIAAGDCGTEVPGVVVAAPVNVKASVGTSSINVTWDAPADTTGIAGYEVFALPGAEPQSSAGLVTCVVDADGRACLLGVEAGQQYTVGVHAFDTEGNLGESGEFIVTGVVPAPTVAKSVPAGNAELKSKDGSVDKVTAGQKMTFVGSGYLPFSTVTLVVYSEPQVVGTVVADENGNFTVDVTIPANLVNGEHSLVATGVDANGNPYVLRADFTVSGGVASSAQPGGLAYTGASIALPMLGGLTAVGVGGGLLVAARRRKNA</sequence>
<organism evidence="12 13">
    <name type="scientific">Modestobacter italicus (strain DSM 44449 / CECT 9708 / BC 501)</name>
    <dbReference type="NCBI Taxonomy" id="2732864"/>
    <lineage>
        <taxon>Bacteria</taxon>
        <taxon>Bacillati</taxon>
        <taxon>Actinomycetota</taxon>
        <taxon>Actinomycetes</taxon>
        <taxon>Geodermatophilales</taxon>
        <taxon>Geodermatophilaceae</taxon>
        <taxon>Modestobacter</taxon>
    </lineage>
</organism>
<dbReference type="GO" id="GO:0000272">
    <property type="term" value="P:polysaccharide catabolic process"/>
    <property type="evidence" value="ECO:0007669"/>
    <property type="project" value="UniProtKB-KW"/>
</dbReference>
<evidence type="ECO:0000256" key="2">
    <source>
        <dbReference type="ARBA" id="ARBA00022525"/>
    </source>
</evidence>
<dbReference type="InterPro" id="IPR036116">
    <property type="entry name" value="FN3_sf"/>
</dbReference>
<dbReference type="Proteomes" id="UP000006461">
    <property type="component" value="Chromosome"/>
</dbReference>
<dbReference type="InterPro" id="IPR013783">
    <property type="entry name" value="Ig-like_fold"/>
</dbReference>
<evidence type="ECO:0000259" key="11">
    <source>
        <dbReference type="PROSITE" id="PS50853"/>
    </source>
</evidence>
<dbReference type="AlphaFoldDB" id="I4EQX5"/>
<keyword evidence="13" id="KW-1185">Reference proteome</keyword>
<keyword evidence="7" id="KW-0175">Coiled coil</keyword>
<keyword evidence="3 9" id="KW-0732">Signal</keyword>
<evidence type="ECO:0000313" key="12">
    <source>
        <dbReference type="EMBL" id="CCH85788.1"/>
    </source>
</evidence>
<keyword evidence="5" id="KW-0378">Hydrolase</keyword>
<gene>
    <name evidence="12" type="ordered locus">MODMU_0326</name>
</gene>
<evidence type="ECO:0000259" key="10">
    <source>
        <dbReference type="PROSITE" id="PS50847"/>
    </source>
</evidence>
<name>I4EQX5_MODI5</name>
<evidence type="ECO:0000256" key="8">
    <source>
        <dbReference type="SAM" id="Phobius"/>
    </source>
</evidence>
<feature type="domain" description="Gram-positive cocci surface proteins LPxTG" evidence="10">
    <location>
        <begin position="619"/>
        <end position="653"/>
    </location>
</feature>
<evidence type="ECO:0008006" key="14">
    <source>
        <dbReference type="Google" id="ProtNLM"/>
    </source>
</evidence>
<feature type="coiled-coil region" evidence="7">
    <location>
        <begin position="122"/>
        <end position="173"/>
    </location>
</feature>
<keyword evidence="4" id="KW-0572">Peptidoglycan-anchor</keyword>
<dbReference type="eggNOG" id="COG4733">
    <property type="taxonomic scope" value="Bacteria"/>
</dbReference>
<dbReference type="InterPro" id="IPR003961">
    <property type="entry name" value="FN3_dom"/>
</dbReference>
<dbReference type="PROSITE" id="PS50853">
    <property type="entry name" value="FN3"/>
    <property type="match status" value="1"/>
</dbReference>
<dbReference type="CDD" id="cd00063">
    <property type="entry name" value="FN3"/>
    <property type="match status" value="1"/>
</dbReference>
<dbReference type="EMBL" id="FO203431">
    <property type="protein sequence ID" value="CCH85788.1"/>
    <property type="molecule type" value="Genomic_DNA"/>
</dbReference>
<keyword evidence="2" id="KW-0964">Secreted</keyword>
<keyword evidence="6" id="KW-0119">Carbohydrate metabolism</keyword>
<keyword evidence="8" id="KW-0472">Membrane</keyword>
<dbReference type="InterPro" id="IPR019931">
    <property type="entry name" value="LPXTG_anchor"/>
</dbReference>
<dbReference type="Pfam" id="PF00041">
    <property type="entry name" value="fn3"/>
    <property type="match status" value="1"/>
</dbReference>
<proteinExistence type="predicted"/>
<reference evidence="12 13" key="1">
    <citation type="journal article" date="2012" name="J. Bacteriol.">
        <title>Genome Sequence of Radiation-Resistant Modestobacter marinus Strain BC501, a Representative Actinobacterium That Thrives on Calcareous Stone Surfaces.</title>
        <authorList>
            <person name="Normand P."/>
            <person name="Gury J."/>
            <person name="Pujic P."/>
            <person name="Chouaia B."/>
            <person name="Crotti E."/>
            <person name="Brusetti L."/>
            <person name="Daffonchio D."/>
            <person name="Vacherie B."/>
            <person name="Barbe V."/>
            <person name="Medigue C."/>
            <person name="Calteau A."/>
            <person name="Ghodhbane-Gtari F."/>
            <person name="Essoussi I."/>
            <person name="Nouioui I."/>
            <person name="Abbassi-Ghozzi I."/>
            <person name="Gtari M."/>
        </authorList>
    </citation>
    <scope>NUCLEOTIDE SEQUENCE [LARGE SCALE GENOMIC DNA]</scope>
    <source>
        <strain evidence="13">BC 501</strain>
    </source>
</reference>
<feature type="chain" id="PRO_5003689036" description="Fibronectin type-III domain-containing protein" evidence="9">
    <location>
        <begin position="35"/>
        <end position="653"/>
    </location>
</feature>
<accession>I4EQX5</accession>
<evidence type="ECO:0000256" key="7">
    <source>
        <dbReference type="SAM" id="Coils"/>
    </source>
</evidence>
<keyword evidence="8" id="KW-1133">Transmembrane helix</keyword>
<dbReference type="KEGG" id="mmar:MODMU_0326"/>
<evidence type="ECO:0000256" key="3">
    <source>
        <dbReference type="ARBA" id="ARBA00022729"/>
    </source>
</evidence>
<dbReference type="GO" id="GO:0016798">
    <property type="term" value="F:hydrolase activity, acting on glycosyl bonds"/>
    <property type="evidence" value="ECO:0007669"/>
    <property type="project" value="UniProtKB-KW"/>
</dbReference>
<dbReference type="Gene3D" id="2.60.40.10">
    <property type="entry name" value="Immunoglobulins"/>
    <property type="match status" value="1"/>
</dbReference>
<evidence type="ECO:0000313" key="13">
    <source>
        <dbReference type="Proteomes" id="UP000006461"/>
    </source>
</evidence>
<feature type="domain" description="Fibronectin type-III" evidence="11">
    <location>
        <begin position="410"/>
        <end position="505"/>
    </location>
</feature>
<dbReference type="HOGENOM" id="CLU_419671_0_0_11"/>
<evidence type="ECO:0000256" key="4">
    <source>
        <dbReference type="ARBA" id="ARBA00023088"/>
    </source>
</evidence>
<keyword evidence="1" id="KW-0134">Cell wall</keyword>
<dbReference type="PROSITE" id="PS50847">
    <property type="entry name" value="GRAM_POS_ANCHORING"/>
    <property type="match status" value="1"/>
</dbReference>
<protein>
    <recommendedName>
        <fullName evidence="14">Fibronectin type-III domain-containing protein</fullName>
    </recommendedName>
</protein>
<evidence type="ECO:0000256" key="6">
    <source>
        <dbReference type="ARBA" id="ARBA00023326"/>
    </source>
</evidence>
<evidence type="ECO:0000256" key="5">
    <source>
        <dbReference type="ARBA" id="ARBA00023295"/>
    </source>
</evidence>
<evidence type="ECO:0000256" key="9">
    <source>
        <dbReference type="SAM" id="SignalP"/>
    </source>
</evidence>
<feature type="signal peptide" evidence="9">
    <location>
        <begin position="1"/>
        <end position="34"/>
    </location>
</feature>
<keyword evidence="6" id="KW-0624">Polysaccharide degradation</keyword>
<evidence type="ECO:0000256" key="1">
    <source>
        <dbReference type="ARBA" id="ARBA00022512"/>
    </source>
</evidence>
<keyword evidence="5" id="KW-0326">Glycosidase</keyword>